<feature type="compositionally biased region" description="Basic and acidic residues" evidence="1">
    <location>
        <begin position="287"/>
        <end position="301"/>
    </location>
</feature>
<proteinExistence type="predicted"/>
<protein>
    <submittedName>
        <fullName evidence="2">Uncharacterized protein</fullName>
    </submittedName>
</protein>
<feature type="region of interest" description="Disordered" evidence="1">
    <location>
        <begin position="276"/>
        <end position="301"/>
    </location>
</feature>
<dbReference type="EMBL" id="FMZE01000015">
    <property type="protein sequence ID" value="SDD96209.1"/>
    <property type="molecule type" value="Genomic_DNA"/>
</dbReference>
<gene>
    <name evidence="2" type="ORF">SAMN05421630_11555</name>
</gene>
<keyword evidence="3" id="KW-1185">Reference proteome</keyword>
<dbReference type="Proteomes" id="UP000199494">
    <property type="component" value="Unassembled WGS sequence"/>
</dbReference>
<feature type="region of interest" description="Disordered" evidence="1">
    <location>
        <begin position="222"/>
        <end position="243"/>
    </location>
</feature>
<organism evidence="2 3">
    <name type="scientific">Prauserella marina</name>
    <dbReference type="NCBI Taxonomy" id="530584"/>
    <lineage>
        <taxon>Bacteria</taxon>
        <taxon>Bacillati</taxon>
        <taxon>Actinomycetota</taxon>
        <taxon>Actinomycetes</taxon>
        <taxon>Pseudonocardiales</taxon>
        <taxon>Pseudonocardiaceae</taxon>
        <taxon>Prauserella</taxon>
    </lineage>
</organism>
<sequence length="428" mass="46180">MAGMADDQGQGSRDQGERPGEGSEPGEHGSQSGQFADGRRGQTREVSDEEAAAGRAADETSARAAGGDEPRRCGFSLCRKPLRDEGTGRKLEYCRKEDTSWDVGDERQPATCRELGRAERALATVTGARAAVAEVNVVELGEHVDAVIAPVQAVVEPVTRLLDTLTGVRGALDGAVATARAEKEEALRQAADADGRAEASRQIAVEAEAAAAAAVDEKEAAARAARRDRDDRVRAERAQATAEGRAAELEQALGRATERVDALTARTDDLAARLARASGELDSSRQTIEEERQRAGGQEERANAAIAAAADRERQLREEFDQRLEQLRIQHAAALDQARQDSVTAARQAREQGEVTRQAEAQRHAHQLAELHERIGTLSQRADAADGIASAQSDQLRAWRRTLAAALEQHHEDTEALRQQLRTLLDDQ</sequence>
<feature type="compositionally biased region" description="Basic and acidic residues" evidence="1">
    <location>
        <begin position="222"/>
        <end position="237"/>
    </location>
</feature>
<accession>A0A1G6Z0N8</accession>
<evidence type="ECO:0000313" key="2">
    <source>
        <dbReference type="EMBL" id="SDD96209.1"/>
    </source>
</evidence>
<feature type="compositionally biased region" description="Basic and acidic residues" evidence="1">
    <location>
        <begin position="56"/>
        <end position="72"/>
    </location>
</feature>
<evidence type="ECO:0000256" key="1">
    <source>
        <dbReference type="SAM" id="MobiDB-lite"/>
    </source>
</evidence>
<evidence type="ECO:0000313" key="3">
    <source>
        <dbReference type="Proteomes" id="UP000199494"/>
    </source>
</evidence>
<feature type="compositionally biased region" description="Basic and acidic residues" evidence="1">
    <location>
        <begin position="37"/>
        <end position="46"/>
    </location>
</feature>
<dbReference type="STRING" id="530584.SAMN05421630_11555"/>
<feature type="compositionally biased region" description="Basic and acidic residues" evidence="1">
    <location>
        <begin position="14"/>
        <end position="27"/>
    </location>
</feature>
<dbReference type="AlphaFoldDB" id="A0A1G6Z0N8"/>
<name>A0A1G6Z0N8_9PSEU</name>
<reference evidence="2 3" key="1">
    <citation type="submission" date="2016-10" db="EMBL/GenBank/DDBJ databases">
        <authorList>
            <person name="de Groot N.N."/>
        </authorList>
    </citation>
    <scope>NUCLEOTIDE SEQUENCE [LARGE SCALE GENOMIC DNA]</scope>
    <source>
        <strain evidence="2 3">CGMCC 4.5506</strain>
    </source>
</reference>
<feature type="region of interest" description="Disordered" evidence="1">
    <location>
        <begin position="1"/>
        <end position="82"/>
    </location>
</feature>